<protein>
    <submittedName>
        <fullName evidence="2">Uncharacterized protein</fullName>
    </submittedName>
</protein>
<dbReference type="EMBL" id="ML119128">
    <property type="protein sequence ID" value="RPB12619.1"/>
    <property type="molecule type" value="Genomic_DNA"/>
</dbReference>
<evidence type="ECO:0000313" key="2">
    <source>
        <dbReference type="EMBL" id="RPB12619.1"/>
    </source>
</evidence>
<evidence type="ECO:0000256" key="1">
    <source>
        <dbReference type="SAM" id="SignalP"/>
    </source>
</evidence>
<proteinExistence type="predicted"/>
<gene>
    <name evidence="2" type="ORF">P167DRAFT_162313</name>
</gene>
<feature type="chain" id="PRO_5018320997" evidence="1">
    <location>
        <begin position="28"/>
        <end position="78"/>
    </location>
</feature>
<dbReference type="Proteomes" id="UP000277580">
    <property type="component" value="Unassembled WGS sequence"/>
</dbReference>
<organism evidence="2 3">
    <name type="scientific">Morchella conica CCBAS932</name>
    <dbReference type="NCBI Taxonomy" id="1392247"/>
    <lineage>
        <taxon>Eukaryota</taxon>
        <taxon>Fungi</taxon>
        <taxon>Dikarya</taxon>
        <taxon>Ascomycota</taxon>
        <taxon>Pezizomycotina</taxon>
        <taxon>Pezizomycetes</taxon>
        <taxon>Pezizales</taxon>
        <taxon>Morchellaceae</taxon>
        <taxon>Morchella</taxon>
    </lineage>
</organism>
<keyword evidence="1" id="KW-0732">Signal</keyword>
<dbReference type="AlphaFoldDB" id="A0A3N4KT77"/>
<reference evidence="2 3" key="1">
    <citation type="journal article" date="2018" name="Nat. Ecol. Evol.">
        <title>Pezizomycetes genomes reveal the molecular basis of ectomycorrhizal truffle lifestyle.</title>
        <authorList>
            <person name="Murat C."/>
            <person name="Payen T."/>
            <person name="Noel B."/>
            <person name="Kuo A."/>
            <person name="Morin E."/>
            <person name="Chen J."/>
            <person name="Kohler A."/>
            <person name="Krizsan K."/>
            <person name="Balestrini R."/>
            <person name="Da Silva C."/>
            <person name="Montanini B."/>
            <person name="Hainaut M."/>
            <person name="Levati E."/>
            <person name="Barry K.W."/>
            <person name="Belfiori B."/>
            <person name="Cichocki N."/>
            <person name="Clum A."/>
            <person name="Dockter R.B."/>
            <person name="Fauchery L."/>
            <person name="Guy J."/>
            <person name="Iotti M."/>
            <person name="Le Tacon F."/>
            <person name="Lindquist E.A."/>
            <person name="Lipzen A."/>
            <person name="Malagnac F."/>
            <person name="Mello A."/>
            <person name="Molinier V."/>
            <person name="Miyauchi S."/>
            <person name="Poulain J."/>
            <person name="Riccioni C."/>
            <person name="Rubini A."/>
            <person name="Sitrit Y."/>
            <person name="Splivallo R."/>
            <person name="Traeger S."/>
            <person name="Wang M."/>
            <person name="Zifcakova L."/>
            <person name="Wipf D."/>
            <person name="Zambonelli A."/>
            <person name="Paolocci F."/>
            <person name="Nowrousian M."/>
            <person name="Ottonello S."/>
            <person name="Baldrian P."/>
            <person name="Spatafora J.W."/>
            <person name="Henrissat B."/>
            <person name="Nagy L.G."/>
            <person name="Aury J.M."/>
            <person name="Wincker P."/>
            <person name="Grigoriev I.V."/>
            <person name="Bonfante P."/>
            <person name="Martin F.M."/>
        </authorList>
    </citation>
    <scope>NUCLEOTIDE SEQUENCE [LARGE SCALE GENOMIC DNA]</scope>
    <source>
        <strain evidence="2 3">CCBAS932</strain>
    </source>
</reference>
<dbReference type="InParanoid" id="A0A3N4KT77"/>
<accession>A0A3N4KT77</accession>
<sequence length="78" mass="8814">MGTRPMATSVISFSLFFFLFYFSLKLGEDLCHLLCKGMCGWCRTIVTITGILGGKGRGFHAIVYDCMRTLFLESMKMI</sequence>
<feature type="signal peptide" evidence="1">
    <location>
        <begin position="1"/>
        <end position="27"/>
    </location>
</feature>
<name>A0A3N4KT77_9PEZI</name>
<keyword evidence="3" id="KW-1185">Reference proteome</keyword>
<evidence type="ECO:0000313" key="3">
    <source>
        <dbReference type="Proteomes" id="UP000277580"/>
    </source>
</evidence>